<accession>A0AA38TBY7</accession>
<keyword evidence="3" id="KW-0862">Zinc</keyword>
<dbReference type="PANTHER" id="PTHR47208">
    <property type="entry name" value="OS02G0174800 PROTEIN"/>
    <property type="match status" value="1"/>
</dbReference>
<comment type="caution">
    <text evidence="6">The sequence shown here is derived from an EMBL/GenBank/DDBJ whole genome shotgun (WGS) entry which is preliminary data.</text>
</comment>
<dbReference type="PANTHER" id="PTHR47208:SF5">
    <property type="entry name" value="FCS-LIKE ZINC FINGER 12-RELATED"/>
    <property type="match status" value="1"/>
</dbReference>
<dbReference type="Proteomes" id="UP001172457">
    <property type="component" value="Chromosome 5"/>
</dbReference>
<evidence type="ECO:0000256" key="2">
    <source>
        <dbReference type="ARBA" id="ARBA00022723"/>
    </source>
</evidence>
<dbReference type="InterPro" id="IPR044604">
    <property type="entry name" value="FLZ12/13/14"/>
</dbReference>
<comment type="similarity">
    <text evidence="1">Belongs to the FLZ family.</text>
</comment>
<organism evidence="6 7">
    <name type="scientific">Centaurea solstitialis</name>
    <name type="common">yellow star-thistle</name>
    <dbReference type="NCBI Taxonomy" id="347529"/>
    <lineage>
        <taxon>Eukaryota</taxon>
        <taxon>Viridiplantae</taxon>
        <taxon>Streptophyta</taxon>
        <taxon>Embryophyta</taxon>
        <taxon>Tracheophyta</taxon>
        <taxon>Spermatophyta</taxon>
        <taxon>Magnoliopsida</taxon>
        <taxon>eudicotyledons</taxon>
        <taxon>Gunneridae</taxon>
        <taxon>Pentapetalae</taxon>
        <taxon>asterids</taxon>
        <taxon>campanulids</taxon>
        <taxon>Asterales</taxon>
        <taxon>Asteraceae</taxon>
        <taxon>Carduoideae</taxon>
        <taxon>Cardueae</taxon>
        <taxon>Centaureinae</taxon>
        <taxon>Centaurea</taxon>
    </lineage>
</organism>
<feature type="non-terminal residue" evidence="6">
    <location>
        <position position="1"/>
    </location>
</feature>
<sequence>MGRRPAIGKLITPGFRPCSPEVGTMSPTTPFEFKVLSPRGMVHMNGVGLGIVAGLKIFRRKNRFRRVPPDRHGSNGWVGRRRGGGRVYDVTRRKADKSYTKVYRGGFVSDQESKIGRKVCIFNISPARFSGDGRGAESSGFLSCCMLCNKRLQGKDIFMYRGEKGFCSPECRSRQMVMDEKREKNCSSEAAESIKSPSNGCGNHQMFQVGFTRFSRKNRSTGNCRTTTSRTGGHDVVLMHVTPDNCNGYDEF</sequence>
<evidence type="ECO:0000256" key="4">
    <source>
        <dbReference type="PROSITE-ProRule" id="PRU01131"/>
    </source>
</evidence>
<feature type="zinc finger region" description="FLZ-type" evidence="4">
    <location>
        <begin position="140"/>
        <end position="183"/>
    </location>
</feature>
<dbReference type="InterPro" id="IPR007650">
    <property type="entry name" value="Zf-FLZ_dom"/>
</dbReference>
<evidence type="ECO:0000313" key="7">
    <source>
        <dbReference type="Proteomes" id="UP001172457"/>
    </source>
</evidence>
<proteinExistence type="inferred from homology"/>
<dbReference type="Pfam" id="PF04570">
    <property type="entry name" value="zf-FLZ"/>
    <property type="match status" value="1"/>
</dbReference>
<dbReference type="PROSITE" id="PS51795">
    <property type="entry name" value="ZF_FLZ"/>
    <property type="match status" value="1"/>
</dbReference>
<name>A0AA38TBY7_9ASTR</name>
<evidence type="ECO:0000313" key="6">
    <source>
        <dbReference type="EMBL" id="KAJ9547958.1"/>
    </source>
</evidence>
<keyword evidence="7" id="KW-1185">Reference proteome</keyword>
<reference evidence="6" key="1">
    <citation type="submission" date="2023-03" db="EMBL/GenBank/DDBJ databases">
        <title>Chromosome-scale reference genome and RAD-based genetic map of yellow starthistle (Centaurea solstitialis) reveal putative structural variation and QTLs associated with invader traits.</title>
        <authorList>
            <person name="Reatini B."/>
            <person name="Cang F.A."/>
            <person name="Jiang Q."/>
            <person name="Mckibben M.T.W."/>
            <person name="Barker M.S."/>
            <person name="Rieseberg L.H."/>
            <person name="Dlugosch K.M."/>
        </authorList>
    </citation>
    <scope>NUCLEOTIDE SEQUENCE</scope>
    <source>
        <strain evidence="6">CAN-66</strain>
        <tissue evidence="6">Leaf</tissue>
    </source>
</reference>
<keyword evidence="3" id="KW-0863">Zinc-finger</keyword>
<evidence type="ECO:0000256" key="3">
    <source>
        <dbReference type="ARBA" id="ARBA00022771"/>
    </source>
</evidence>
<keyword evidence="2" id="KW-0479">Metal-binding</keyword>
<dbReference type="GO" id="GO:0008270">
    <property type="term" value="F:zinc ion binding"/>
    <property type="evidence" value="ECO:0007669"/>
    <property type="project" value="UniProtKB-KW"/>
</dbReference>
<protein>
    <recommendedName>
        <fullName evidence="5">FLZ-type domain-containing protein</fullName>
    </recommendedName>
</protein>
<evidence type="ECO:0000256" key="1">
    <source>
        <dbReference type="ARBA" id="ARBA00009374"/>
    </source>
</evidence>
<feature type="domain" description="FLZ-type" evidence="5">
    <location>
        <begin position="140"/>
        <end position="183"/>
    </location>
</feature>
<dbReference type="EMBL" id="JARYMX010000005">
    <property type="protein sequence ID" value="KAJ9547958.1"/>
    <property type="molecule type" value="Genomic_DNA"/>
</dbReference>
<evidence type="ECO:0000259" key="5">
    <source>
        <dbReference type="PROSITE" id="PS51795"/>
    </source>
</evidence>
<dbReference type="AlphaFoldDB" id="A0AA38TBY7"/>
<gene>
    <name evidence="6" type="ORF">OSB04_020501</name>
</gene>